<proteinExistence type="inferred from homology"/>
<dbReference type="PANTHER" id="PTHR43673:SF10">
    <property type="entry name" value="NADH DEHYDROGENASE_NAD(P)H NITROREDUCTASE XCC3605-RELATED"/>
    <property type="match status" value="1"/>
</dbReference>
<dbReference type="Gene3D" id="1.20.1290.10">
    <property type="entry name" value="AhpD-like"/>
    <property type="match status" value="1"/>
</dbReference>
<reference evidence="5 6" key="1">
    <citation type="submission" date="2021-07" db="EMBL/GenBank/DDBJ databases">
        <title>Complete genome sequence of nontuberculous Mycobacterium sp. TY59.</title>
        <authorList>
            <person name="Fukushima K."/>
        </authorList>
    </citation>
    <scope>NUCLEOTIDE SEQUENCE [LARGE SCALE GENOMIC DNA]</scope>
    <source>
        <strain evidence="5 6">TY59</strain>
    </source>
</reference>
<evidence type="ECO:0000256" key="1">
    <source>
        <dbReference type="ARBA" id="ARBA00007118"/>
    </source>
</evidence>
<feature type="domain" description="Nitroreductase" evidence="3">
    <location>
        <begin position="179"/>
        <end position="349"/>
    </location>
</feature>
<organism evidence="5 6">
    <name type="scientific">Mycobacterium senriense</name>
    <dbReference type="NCBI Taxonomy" id="2775496"/>
    <lineage>
        <taxon>Bacteria</taxon>
        <taxon>Bacillati</taxon>
        <taxon>Actinomycetota</taxon>
        <taxon>Actinomycetes</taxon>
        <taxon>Mycobacteriales</taxon>
        <taxon>Mycobacteriaceae</taxon>
        <taxon>Mycobacterium</taxon>
        <taxon>Mycobacterium avium complex (MAC)</taxon>
    </lineage>
</organism>
<reference evidence="5 6" key="2">
    <citation type="submission" date="2021-07" db="EMBL/GenBank/DDBJ databases">
        <authorList>
            <person name="Matsumoto Y."/>
            <person name="Motooka D."/>
            <person name="Nakamura S."/>
        </authorList>
    </citation>
    <scope>NUCLEOTIDE SEQUENCE [LARGE SCALE GENOMIC DNA]</scope>
    <source>
        <strain evidence="5 6">TY59</strain>
    </source>
</reference>
<dbReference type="Pfam" id="PF00881">
    <property type="entry name" value="Nitroreductase"/>
    <property type="match status" value="1"/>
</dbReference>
<dbReference type="InterPro" id="IPR003779">
    <property type="entry name" value="CMD-like"/>
</dbReference>
<dbReference type="SUPFAM" id="SSF55469">
    <property type="entry name" value="FMN-dependent nitroreductase-like"/>
    <property type="match status" value="1"/>
</dbReference>
<evidence type="ECO:0000313" key="6">
    <source>
        <dbReference type="Proteomes" id="UP000826012"/>
    </source>
</evidence>
<gene>
    <name evidence="5" type="ORF">MTY59_42120</name>
</gene>
<evidence type="ECO:0000313" key="5">
    <source>
        <dbReference type="EMBL" id="BCZ24357.1"/>
    </source>
</evidence>
<sequence>MARLNVPDGPGGEAAMIWSLRPQLGDMVEHMIRGAYQQSILPADERELARMRIAQINDCMACADFRAQSVLDAGVSPELYDNVAAYASYPGYTPRQRLCIEYAERFATDHASLDDAFFQRLRELFSDEEILDLTLCVAVFLGLGRSLSVLGVDQSCAIDLLTTRKELMDIATVDELLSTTRSVRKRLDLTRPVSREVILECIQLAMQAPTASNTQDWRWLVITDADKRAAIAEIYRSIGAQYLAYAADNATDPQTRRVYQSAMSLTETLADVPVHVIPCIEQRIDGAELGIAAAAWASIIPAGWSFLLALRSRGLGSVWTTMHLFKEQEVAELLGIPPTVTQAALFPVAYTIGTDFRPAKRPPAETITLWNKWIPADGEG</sequence>
<evidence type="ECO:0000259" key="3">
    <source>
        <dbReference type="Pfam" id="PF00881"/>
    </source>
</evidence>
<dbReference type="Pfam" id="PF02627">
    <property type="entry name" value="CMD"/>
    <property type="match status" value="1"/>
</dbReference>
<keyword evidence="6" id="KW-1185">Reference proteome</keyword>
<dbReference type="InterPro" id="IPR029479">
    <property type="entry name" value="Nitroreductase"/>
</dbReference>
<dbReference type="InterPro" id="IPR000415">
    <property type="entry name" value="Nitroreductase-like"/>
</dbReference>
<name>A0ABN6IQH7_9MYCO</name>
<comment type="similarity">
    <text evidence="1">Belongs to the nitroreductase family.</text>
</comment>
<protein>
    <recommendedName>
        <fullName evidence="7">Nitroreductase</fullName>
    </recommendedName>
</protein>
<dbReference type="CDD" id="cd02062">
    <property type="entry name" value="Nitro_FMN_reductase"/>
    <property type="match status" value="1"/>
</dbReference>
<dbReference type="EMBL" id="AP024828">
    <property type="protein sequence ID" value="BCZ24357.1"/>
    <property type="molecule type" value="Genomic_DNA"/>
</dbReference>
<dbReference type="SUPFAM" id="SSF69118">
    <property type="entry name" value="AhpD-like"/>
    <property type="match status" value="1"/>
</dbReference>
<dbReference type="PANTHER" id="PTHR43673">
    <property type="entry name" value="NAD(P)H NITROREDUCTASE YDGI-RELATED"/>
    <property type="match status" value="1"/>
</dbReference>
<dbReference type="InterPro" id="IPR029032">
    <property type="entry name" value="AhpD-like"/>
</dbReference>
<feature type="domain" description="Carboxymuconolactone decarboxylase-like" evidence="4">
    <location>
        <begin position="22"/>
        <end position="104"/>
    </location>
</feature>
<accession>A0ABN6IQH7</accession>
<evidence type="ECO:0000256" key="2">
    <source>
        <dbReference type="ARBA" id="ARBA00023002"/>
    </source>
</evidence>
<evidence type="ECO:0008006" key="7">
    <source>
        <dbReference type="Google" id="ProtNLM"/>
    </source>
</evidence>
<dbReference type="Gene3D" id="3.40.109.10">
    <property type="entry name" value="NADH Oxidase"/>
    <property type="match status" value="1"/>
</dbReference>
<evidence type="ECO:0000259" key="4">
    <source>
        <dbReference type="Pfam" id="PF02627"/>
    </source>
</evidence>
<dbReference type="Proteomes" id="UP000826012">
    <property type="component" value="Chromosome"/>
</dbReference>
<keyword evidence="2" id="KW-0560">Oxidoreductase</keyword>